<dbReference type="Proteomes" id="UP000677668">
    <property type="component" value="Chromosome 1"/>
</dbReference>
<gene>
    <name evidence="2" type="ORF">J8C05_10520</name>
</gene>
<keyword evidence="3" id="KW-1185">Reference proteome</keyword>
<keyword evidence="1" id="KW-0812">Transmembrane</keyword>
<feature type="transmembrane region" description="Helical" evidence="1">
    <location>
        <begin position="309"/>
        <end position="338"/>
    </location>
</feature>
<name>A0ABX8AZX4_9BACT</name>
<keyword evidence="1" id="KW-0472">Membrane</keyword>
<dbReference type="RefSeq" id="WP_211422127.1">
    <property type="nucleotide sequence ID" value="NZ_CP072642.1"/>
</dbReference>
<evidence type="ECO:0000256" key="1">
    <source>
        <dbReference type="SAM" id="Phobius"/>
    </source>
</evidence>
<dbReference type="EMBL" id="CP072642">
    <property type="protein sequence ID" value="QUV93783.1"/>
    <property type="molecule type" value="Genomic_DNA"/>
</dbReference>
<keyword evidence="1" id="KW-1133">Transmembrane helix</keyword>
<accession>A0ABX8AZX4</accession>
<evidence type="ECO:0000313" key="3">
    <source>
        <dbReference type="Proteomes" id="UP000677668"/>
    </source>
</evidence>
<reference evidence="2 3" key="1">
    <citation type="submission" date="2021-03" db="EMBL/GenBank/DDBJ databases">
        <title>Genomic and phenotypic characterization of Chloracidobacterium isolates provides evidence for multiple species.</title>
        <authorList>
            <person name="Saini M.K."/>
            <person name="Costas A.M.G."/>
            <person name="Tank M."/>
            <person name="Bryant D.A."/>
        </authorList>
    </citation>
    <scope>NUCLEOTIDE SEQUENCE [LARGE SCALE GENOMIC DNA]</scope>
    <source>
        <strain evidence="2 3">N</strain>
    </source>
</reference>
<evidence type="ECO:0000313" key="2">
    <source>
        <dbReference type="EMBL" id="QUV93783.1"/>
    </source>
</evidence>
<sequence>MTQVWCSRQRDGLRWCVVWGWLLLSSVTALSGPAAPGQRVMRDETAGRPFPTRELGIRQSFSPDAPWPADIAAADERALAREFGVTWLHRGRREGITFVLYRCPNQGRAMGLARLIGGEALGDTVLTVAAGDDTEKRAAVRSFLRDKLTAWQATLPPEETDPRPVVLRKLPTQALQPDTEHYVVGTLGLARANWLPAPALLTPPGSAFAWADYTPAAPFDHFLVAEYPTPQDATAALEAARPLASTTCLVARRGNFIVIADGIRDMLRAQAAVERVEYDYVVRWLGEPPPRFGTPARTPQQDIRNVGQLLISIASFVVLAGFGMVLLGAVAGGAFFYWRRQRAGDGFIAADTMLRLDLHESRTLPDAGRASVKRLTD</sequence>
<proteinExistence type="predicted"/>
<organism evidence="2 3">
    <name type="scientific">Chloracidobacterium sp. N</name>
    <dbReference type="NCBI Taxonomy" id="2821540"/>
    <lineage>
        <taxon>Bacteria</taxon>
        <taxon>Pseudomonadati</taxon>
        <taxon>Acidobacteriota</taxon>
        <taxon>Terriglobia</taxon>
        <taxon>Terriglobales</taxon>
        <taxon>Acidobacteriaceae</taxon>
        <taxon>Chloracidobacterium</taxon>
        <taxon>Chloracidobacterium aggregatum</taxon>
    </lineage>
</organism>
<protein>
    <submittedName>
        <fullName evidence="2">Uncharacterized protein</fullName>
    </submittedName>
</protein>